<reference evidence="1 2" key="1">
    <citation type="submission" date="2019-02" db="EMBL/GenBank/DDBJ databases">
        <title>Deep-cultivation of Planctomycetes and their phenomic and genomic characterization uncovers novel biology.</title>
        <authorList>
            <person name="Wiegand S."/>
            <person name="Jogler M."/>
            <person name="Boedeker C."/>
            <person name="Pinto D."/>
            <person name="Vollmers J."/>
            <person name="Rivas-Marin E."/>
            <person name="Kohn T."/>
            <person name="Peeters S.H."/>
            <person name="Heuer A."/>
            <person name="Rast P."/>
            <person name="Oberbeckmann S."/>
            <person name="Bunk B."/>
            <person name="Jeske O."/>
            <person name="Meyerdierks A."/>
            <person name="Storesund J.E."/>
            <person name="Kallscheuer N."/>
            <person name="Luecker S."/>
            <person name="Lage O.M."/>
            <person name="Pohl T."/>
            <person name="Merkel B.J."/>
            <person name="Hornburger P."/>
            <person name="Mueller R.-W."/>
            <person name="Bruemmer F."/>
            <person name="Labrenz M."/>
            <person name="Spormann A.M."/>
            <person name="Op den Camp H."/>
            <person name="Overmann J."/>
            <person name="Amann R."/>
            <person name="Jetten M.S.M."/>
            <person name="Mascher T."/>
            <person name="Medema M.H."/>
            <person name="Devos D.P."/>
            <person name="Kaster A.-K."/>
            <person name="Ovreas L."/>
            <person name="Rohde M."/>
            <person name="Galperin M.Y."/>
            <person name="Jogler C."/>
        </authorList>
    </citation>
    <scope>NUCLEOTIDE SEQUENCE [LARGE SCALE GENOMIC DNA]</scope>
    <source>
        <strain evidence="1 2">SV_7m_r</strain>
    </source>
</reference>
<sequence length="227" mass="25177">MKPARPLDDRLKCVAEQLIEGRQRQPCQLAHVDIGCDHGYLLAWLIATGNVDAGIAIENKTAPLQMAQRTLAGLNVQVRLANGLDGLATDEADSLSISGMGGRAICKILAAHPERLPPVVVLQPNDHLDLVRRWAYENGLPIIAETVVRGGRYQVMRFETQSDHRRDTAYDSLDLETAFLLGPCLLRHRPESAIKMWQQQHDHLAGLPKRTPASQHRLDALKSALNR</sequence>
<dbReference type="SUPFAM" id="SSF53335">
    <property type="entry name" value="S-adenosyl-L-methionine-dependent methyltransferases"/>
    <property type="match status" value="1"/>
</dbReference>
<gene>
    <name evidence="1" type="primary">trmK</name>
    <name evidence="1" type="ORF">SV7mr_03960</name>
</gene>
<keyword evidence="2" id="KW-1185">Reference proteome</keyword>
<keyword evidence="1" id="KW-0808">Transferase</keyword>
<evidence type="ECO:0000313" key="1">
    <source>
        <dbReference type="EMBL" id="QDT57910.1"/>
    </source>
</evidence>
<dbReference type="EMBL" id="CP036272">
    <property type="protein sequence ID" value="QDT57910.1"/>
    <property type="molecule type" value="Genomic_DNA"/>
</dbReference>
<dbReference type="InterPro" id="IPR029063">
    <property type="entry name" value="SAM-dependent_MTases_sf"/>
</dbReference>
<dbReference type="PANTHER" id="PTHR38451:SF1">
    <property type="entry name" value="TRNA (ADENINE(22)-N(1))-METHYLTRANSFERASE"/>
    <property type="match status" value="1"/>
</dbReference>
<dbReference type="GO" id="GO:0160105">
    <property type="term" value="F:tRNA (adenine(22)-N1)-methyltransferase activity"/>
    <property type="evidence" value="ECO:0007669"/>
    <property type="project" value="UniProtKB-EC"/>
</dbReference>
<dbReference type="Gene3D" id="3.40.50.150">
    <property type="entry name" value="Vaccinia Virus protein VP39"/>
    <property type="match status" value="1"/>
</dbReference>
<dbReference type="RefSeq" id="WP_419187975.1">
    <property type="nucleotide sequence ID" value="NZ_CP036272.1"/>
</dbReference>
<dbReference type="EC" id="2.1.1.217" evidence="1"/>
<dbReference type="Proteomes" id="UP000315003">
    <property type="component" value="Chromosome"/>
</dbReference>
<organism evidence="1 2">
    <name type="scientific">Stieleria bergensis</name>
    <dbReference type="NCBI Taxonomy" id="2528025"/>
    <lineage>
        <taxon>Bacteria</taxon>
        <taxon>Pseudomonadati</taxon>
        <taxon>Planctomycetota</taxon>
        <taxon>Planctomycetia</taxon>
        <taxon>Pirellulales</taxon>
        <taxon>Pirellulaceae</taxon>
        <taxon>Stieleria</taxon>
    </lineage>
</organism>
<dbReference type="Pfam" id="PF04816">
    <property type="entry name" value="TrmK"/>
    <property type="match status" value="1"/>
</dbReference>
<dbReference type="AlphaFoldDB" id="A0A517SP69"/>
<accession>A0A517SP69</accession>
<keyword evidence="1" id="KW-0489">Methyltransferase</keyword>
<evidence type="ECO:0000313" key="2">
    <source>
        <dbReference type="Proteomes" id="UP000315003"/>
    </source>
</evidence>
<proteinExistence type="predicted"/>
<name>A0A517SP69_9BACT</name>
<dbReference type="PANTHER" id="PTHR38451">
    <property type="entry name" value="TRNA (ADENINE(22)-N(1))-METHYLTRANSFERASE"/>
    <property type="match status" value="1"/>
</dbReference>
<dbReference type="InterPro" id="IPR006901">
    <property type="entry name" value="TrmK"/>
</dbReference>
<protein>
    <submittedName>
        <fullName evidence="1">tRNA (Adenine(22)-N(1))-methyltransferase</fullName>
        <ecNumber evidence="1">2.1.1.217</ecNumber>
    </submittedName>
</protein>
<dbReference type="GO" id="GO:0032259">
    <property type="term" value="P:methylation"/>
    <property type="evidence" value="ECO:0007669"/>
    <property type="project" value="UniProtKB-KW"/>
</dbReference>